<dbReference type="KEGG" id="vab:WPS_26640"/>
<evidence type="ECO:0000256" key="1">
    <source>
        <dbReference type="ARBA" id="ARBA00004442"/>
    </source>
</evidence>
<dbReference type="PANTHER" id="PTHR30026">
    <property type="entry name" value="OUTER MEMBRANE PROTEIN TOLC"/>
    <property type="match status" value="1"/>
</dbReference>
<keyword evidence="2" id="KW-1134">Transmembrane beta strand</keyword>
<evidence type="ECO:0008006" key="9">
    <source>
        <dbReference type="Google" id="ProtNLM"/>
    </source>
</evidence>
<evidence type="ECO:0000256" key="5">
    <source>
        <dbReference type="ARBA" id="ARBA00023237"/>
    </source>
</evidence>
<keyword evidence="3" id="KW-0812">Transmembrane</keyword>
<evidence type="ECO:0000256" key="3">
    <source>
        <dbReference type="ARBA" id="ARBA00022692"/>
    </source>
</evidence>
<dbReference type="GO" id="GO:0015288">
    <property type="term" value="F:porin activity"/>
    <property type="evidence" value="ECO:0007669"/>
    <property type="project" value="TreeGrafter"/>
</dbReference>
<evidence type="ECO:0000256" key="4">
    <source>
        <dbReference type="ARBA" id="ARBA00023136"/>
    </source>
</evidence>
<dbReference type="SUPFAM" id="SSF56954">
    <property type="entry name" value="Outer membrane efflux proteins (OEP)"/>
    <property type="match status" value="1"/>
</dbReference>
<dbReference type="AlphaFoldDB" id="A0AAN1XZQ9"/>
<name>A0AAN1XZQ9_UNVUL</name>
<keyword evidence="4" id="KW-0472">Membrane</keyword>
<dbReference type="GO" id="GO:0009279">
    <property type="term" value="C:cell outer membrane"/>
    <property type="evidence" value="ECO:0007669"/>
    <property type="project" value="UniProtKB-SubCell"/>
</dbReference>
<evidence type="ECO:0000256" key="6">
    <source>
        <dbReference type="SAM" id="SignalP"/>
    </source>
</evidence>
<evidence type="ECO:0000313" key="7">
    <source>
        <dbReference type="EMBL" id="BDE07388.1"/>
    </source>
</evidence>
<protein>
    <recommendedName>
        <fullName evidence="9">TolC family protein</fullName>
    </recommendedName>
</protein>
<organism evidence="7 8">
    <name type="scientific">Vulcanimicrobium alpinum</name>
    <dbReference type="NCBI Taxonomy" id="3016050"/>
    <lineage>
        <taxon>Bacteria</taxon>
        <taxon>Bacillati</taxon>
        <taxon>Vulcanimicrobiota</taxon>
        <taxon>Vulcanimicrobiia</taxon>
        <taxon>Vulcanimicrobiales</taxon>
        <taxon>Vulcanimicrobiaceae</taxon>
        <taxon>Vulcanimicrobium</taxon>
    </lineage>
</organism>
<accession>A0AAN1XZQ9</accession>
<dbReference type="PANTHER" id="PTHR30026:SF20">
    <property type="entry name" value="OUTER MEMBRANE PROTEIN TOLC"/>
    <property type="match status" value="1"/>
</dbReference>
<feature type="signal peptide" evidence="6">
    <location>
        <begin position="1"/>
        <end position="19"/>
    </location>
</feature>
<keyword evidence="6" id="KW-0732">Signal</keyword>
<feature type="chain" id="PRO_5042895920" description="TolC family protein" evidence="6">
    <location>
        <begin position="20"/>
        <end position="524"/>
    </location>
</feature>
<keyword evidence="8" id="KW-1185">Reference proteome</keyword>
<evidence type="ECO:0000313" key="8">
    <source>
        <dbReference type="Proteomes" id="UP001317532"/>
    </source>
</evidence>
<evidence type="ECO:0000256" key="2">
    <source>
        <dbReference type="ARBA" id="ARBA00022452"/>
    </source>
</evidence>
<reference evidence="7 8" key="1">
    <citation type="journal article" date="2022" name="ISME Commun">
        <title>Vulcanimicrobium alpinus gen. nov. sp. nov., the first cultivated representative of the candidate phylum 'Eremiobacterota', is a metabolically versatile aerobic anoxygenic phototroph.</title>
        <authorList>
            <person name="Yabe S."/>
            <person name="Muto K."/>
            <person name="Abe K."/>
            <person name="Yokota A."/>
            <person name="Staudigel H."/>
            <person name="Tebo B.M."/>
        </authorList>
    </citation>
    <scope>NUCLEOTIDE SEQUENCE [LARGE SCALE GENOMIC DNA]</scope>
    <source>
        <strain evidence="7 8">WC8-2</strain>
    </source>
</reference>
<dbReference type="Proteomes" id="UP001317532">
    <property type="component" value="Chromosome"/>
</dbReference>
<gene>
    <name evidence="7" type="ORF">WPS_26640</name>
</gene>
<dbReference type="RefSeq" id="WP_317994982.1">
    <property type="nucleotide sequence ID" value="NZ_AP025523.1"/>
</dbReference>
<dbReference type="Gene3D" id="1.20.1600.10">
    <property type="entry name" value="Outer membrane efflux proteins (OEP)"/>
    <property type="match status" value="1"/>
</dbReference>
<keyword evidence="5" id="KW-0998">Cell outer membrane</keyword>
<dbReference type="EMBL" id="AP025523">
    <property type="protein sequence ID" value="BDE07388.1"/>
    <property type="molecule type" value="Genomic_DNA"/>
</dbReference>
<dbReference type="InterPro" id="IPR051906">
    <property type="entry name" value="TolC-like"/>
</dbReference>
<proteinExistence type="predicted"/>
<dbReference type="GO" id="GO:1990281">
    <property type="term" value="C:efflux pump complex"/>
    <property type="evidence" value="ECO:0007669"/>
    <property type="project" value="TreeGrafter"/>
</dbReference>
<sequence length="524" mass="54516">MSSRALWAVLGVALMGAGAADLPVRPVTLRPPAPVPTPNLPHVPDVGTGYAVPLGAPPPAEIAGVAAAPAVGLALGDAIAMALMKNTSLSLAQANRRIAAFQIVAARGAYDVKLQVVPSYTHAVDAPVNPLVTGPAFGAYTQDTTGLLAQVSAQTYGGTRLSAALNAQRTTTNEVGAGFSTSYPASLQVALTQPLLRGSRSDDARRALALAVIGERSQTDATLLQASQTVAAVADAYWDLVANWRNVAIQETALQQAYAQAQSNVRLVRAGRAAAVDVAEANVQVQVYQDAVYSALENVARLQNTLKGLLLADAGDPLWRANLAPVTNPGEAPDEPPVDDAVAAAIRNRAEFAQLRDARRQAEVNVAYARDARRPQADFQLNLTSNAIAGVPNVDAANPIAAALGTQFAALNALIANANRTLPPGQQIPTLVGSARNVLQPPSVLNGSLGSAFSQLAKTQYPVIAAQLVFGLPLRNRAADGNLAAARAQLASLDVQEIALLEQFRAEASNAVQVLRETRYRLAG</sequence>
<comment type="subcellular location">
    <subcellularLocation>
        <location evidence="1">Cell outer membrane</location>
    </subcellularLocation>
</comment>
<dbReference type="GO" id="GO:0015562">
    <property type="term" value="F:efflux transmembrane transporter activity"/>
    <property type="evidence" value="ECO:0007669"/>
    <property type="project" value="InterPro"/>
</dbReference>